<dbReference type="Gene3D" id="3.30.420.150">
    <property type="entry name" value="Exopolyphosphatase. Domain 2"/>
    <property type="match status" value="1"/>
</dbReference>
<dbReference type="SUPFAM" id="SSF53067">
    <property type="entry name" value="Actin-like ATPase domain"/>
    <property type="match status" value="2"/>
</dbReference>
<organism evidence="4 5">
    <name type="scientific">Phytoactinopolyspora halophila</name>
    <dbReference type="NCBI Taxonomy" id="1981511"/>
    <lineage>
        <taxon>Bacteria</taxon>
        <taxon>Bacillati</taxon>
        <taxon>Actinomycetota</taxon>
        <taxon>Actinomycetes</taxon>
        <taxon>Jiangellales</taxon>
        <taxon>Jiangellaceae</taxon>
        <taxon>Phytoactinopolyspora</taxon>
    </lineage>
</organism>
<dbReference type="Pfam" id="PF02541">
    <property type="entry name" value="Ppx-GppA"/>
    <property type="match status" value="1"/>
</dbReference>
<keyword evidence="2" id="KW-0378">Hydrolase</keyword>
<comment type="caution">
    <text evidence="4">The sequence shown here is derived from an EMBL/GenBank/DDBJ whole genome shotgun (WGS) entry which is preliminary data.</text>
</comment>
<dbReference type="InterPro" id="IPR043129">
    <property type="entry name" value="ATPase_NBD"/>
</dbReference>
<dbReference type="Gene3D" id="3.30.420.40">
    <property type="match status" value="1"/>
</dbReference>
<evidence type="ECO:0000256" key="1">
    <source>
        <dbReference type="ARBA" id="ARBA00007125"/>
    </source>
</evidence>
<feature type="domain" description="Ppx/GppA phosphatase N-terminal" evidence="3">
    <location>
        <begin position="18"/>
        <end position="305"/>
    </location>
</feature>
<protein>
    <submittedName>
        <fullName evidence="4">Ppx/GppA family phosphatase</fullName>
    </submittedName>
</protein>
<comment type="similarity">
    <text evidence="1">Belongs to the GppA/Ppx family.</text>
</comment>
<evidence type="ECO:0000259" key="3">
    <source>
        <dbReference type="Pfam" id="PF02541"/>
    </source>
</evidence>
<dbReference type="AlphaFoldDB" id="A0A329QP68"/>
<reference evidence="4 5" key="1">
    <citation type="submission" date="2018-06" db="EMBL/GenBank/DDBJ databases">
        <title>Phytoactinopolyspora halophila sp. nov., a novel halophilic actinomycete isolated from a saline soil in China.</title>
        <authorList>
            <person name="Tang S.-K."/>
        </authorList>
    </citation>
    <scope>NUCLEOTIDE SEQUENCE [LARGE SCALE GENOMIC DNA]</scope>
    <source>
        <strain evidence="4 5">YIM 96934</strain>
    </source>
</reference>
<evidence type="ECO:0000313" key="4">
    <source>
        <dbReference type="EMBL" id="RAW13152.1"/>
    </source>
</evidence>
<proteinExistence type="inferred from homology"/>
<dbReference type="InterPro" id="IPR003695">
    <property type="entry name" value="Ppx_GppA_N"/>
</dbReference>
<evidence type="ECO:0000313" key="5">
    <source>
        <dbReference type="Proteomes" id="UP000250462"/>
    </source>
</evidence>
<dbReference type="RefSeq" id="WP_112258922.1">
    <property type="nucleotide sequence ID" value="NZ_QMIG01000014.1"/>
</dbReference>
<gene>
    <name evidence="4" type="ORF">DPM12_13550</name>
</gene>
<name>A0A329QP68_9ACTN</name>
<dbReference type="CDD" id="cd24056">
    <property type="entry name" value="ASKHA_NBD_MtPPX1-like"/>
    <property type="match status" value="1"/>
</dbReference>
<keyword evidence="5" id="KW-1185">Reference proteome</keyword>
<dbReference type="GO" id="GO:0016462">
    <property type="term" value="F:pyrophosphatase activity"/>
    <property type="evidence" value="ECO:0007669"/>
    <property type="project" value="TreeGrafter"/>
</dbReference>
<dbReference type="OrthoDB" id="9793035at2"/>
<accession>A0A329QP68</accession>
<dbReference type="EMBL" id="QMIG01000014">
    <property type="protein sequence ID" value="RAW13152.1"/>
    <property type="molecule type" value="Genomic_DNA"/>
</dbReference>
<dbReference type="FunFam" id="3.30.420.150:FF:000006">
    <property type="entry name" value="Ppx/GppA family phosphatase"/>
    <property type="match status" value="1"/>
</dbReference>
<dbReference type="PANTHER" id="PTHR30005:SF0">
    <property type="entry name" value="RETROGRADE REGULATION PROTEIN 2"/>
    <property type="match status" value="1"/>
</dbReference>
<dbReference type="InterPro" id="IPR050273">
    <property type="entry name" value="GppA/Ppx_hydrolase"/>
</dbReference>
<dbReference type="PANTHER" id="PTHR30005">
    <property type="entry name" value="EXOPOLYPHOSPHATASE"/>
    <property type="match status" value="1"/>
</dbReference>
<evidence type="ECO:0000256" key="2">
    <source>
        <dbReference type="ARBA" id="ARBA00022801"/>
    </source>
</evidence>
<sequence>MRIAVLDVGSNTVHLLLVDAHRGAKPLPAHKEKADLRLVDVVSGSDAATSAGADRLVEYCRYAAGVAEDKGATSMLAFATSALRESAIGEQIIERVRHEAGVDLTTLSGEDEARLTFLAVRRWYGWSAGRLLSFDIGGGSLELAMGIDEDPDVALSLPLGAARLTQEWFTTDPPSEDELRELRRHVRAEIADVVGKVHRFGLPDHAVASSKTFRSLARIAGAAPSADGPYVRRTLRHADAQEIVSRLAEMPAAERAKLAGVPRGRSEQLLAGAVVADAAMDLFDVESVDICPWALREGMILRRLDHLDSVENPPAR</sequence>
<dbReference type="Proteomes" id="UP000250462">
    <property type="component" value="Unassembled WGS sequence"/>
</dbReference>